<organism evidence="2 3">
    <name type="scientific">Camelina sativa</name>
    <name type="common">False flax</name>
    <name type="synonym">Myagrum sativum</name>
    <dbReference type="NCBI Taxonomy" id="90675"/>
    <lineage>
        <taxon>Eukaryota</taxon>
        <taxon>Viridiplantae</taxon>
        <taxon>Streptophyta</taxon>
        <taxon>Embryophyta</taxon>
        <taxon>Tracheophyta</taxon>
        <taxon>Spermatophyta</taxon>
        <taxon>Magnoliopsida</taxon>
        <taxon>eudicotyledons</taxon>
        <taxon>Gunneridae</taxon>
        <taxon>Pentapetalae</taxon>
        <taxon>rosids</taxon>
        <taxon>malvids</taxon>
        <taxon>Brassicales</taxon>
        <taxon>Brassicaceae</taxon>
        <taxon>Camelineae</taxon>
        <taxon>Camelina</taxon>
    </lineage>
</organism>
<feature type="compositionally biased region" description="Basic and acidic residues" evidence="1">
    <location>
        <begin position="8"/>
        <end position="24"/>
    </location>
</feature>
<evidence type="ECO:0000313" key="2">
    <source>
        <dbReference type="Proteomes" id="UP000694864"/>
    </source>
</evidence>
<dbReference type="Gene3D" id="1.10.10.60">
    <property type="entry name" value="Homeodomain-like"/>
    <property type="match status" value="1"/>
</dbReference>
<proteinExistence type="predicted"/>
<name>A0ABM1R977_CAMSA</name>
<evidence type="ECO:0000313" key="3">
    <source>
        <dbReference type="RefSeq" id="XP_019095565.1"/>
    </source>
</evidence>
<gene>
    <name evidence="3" type="primary">LOC104763094</name>
</gene>
<reference evidence="3" key="2">
    <citation type="submission" date="2025-08" db="UniProtKB">
        <authorList>
            <consortium name="RefSeq"/>
        </authorList>
    </citation>
    <scope>IDENTIFICATION</scope>
    <source>
        <tissue evidence="3">Leaf</tissue>
    </source>
</reference>
<dbReference type="RefSeq" id="XP_019095565.1">
    <property type="nucleotide sequence ID" value="XM_019240020.1"/>
</dbReference>
<sequence>MSESMEGSDEKPARTVKNRREKEAASSTSSGLIPSSQAMMVIPSRQAMMDSLVSRNFERKNFDLDMEMEPQLQLEEDHFDWTSSSFSLCEPQLQSYDQNPVNWPPFPIIEPQETHLDPLDWALSFDPEPRQQILKHPSYGTPVHVPVVKPQLQVGERRTVWTPELHERFVEAVNSLGGSDRG</sequence>
<dbReference type="Proteomes" id="UP000694864">
    <property type="component" value="Chromosome 18"/>
</dbReference>
<keyword evidence="2" id="KW-1185">Reference proteome</keyword>
<dbReference type="GeneID" id="104763094"/>
<protein>
    <submittedName>
        <fullName evidence="3">Protein PHOSPHATE STARVATION RESPONSE 1-like</fullName>
    </submittedName>
</protein>
<reference evidence="2" key="1">
    <citation type="journal article" date="2014" name="Nat. Commun.">
        <title>The emerging biofuel crop Camelina sativa retains a highly undifferentiated hexaploid genome structure.</title>
        <authorList>
            <person name="Kagale S."/>
            <person name="Koh C."/>
            <person name="Nixon J."/>
            <person name="Bollina V."/>
            <person name="Clarke W.E."/>
            <person name="Tuteja R."/>
            <person name="Spillane C."/>
            <person name="Robinson S.J."/>
            <person name="Links M.G."/>
            <person name="Clarke C."/>
            <person name="Higgins E.E."/>
            <person name="Huebert T."/>
            <person name="Sharpe A.G."/>
            <person name="Parkin I.A."/>
        </authorList>
    </citation>
    <scope>NUCLEOTIDE SEQUENCE [LARGE SCALE GENOMIC DNA]</scope>
    <source>
        <strain evidence="2">cv. DH55</strain>
    </source>
</reference>
<evidence type="ECO:0000256" key="1">
    <source>
        <dbReference type="SAM" id="MobiDB-lite"/>
    </source>
</evidence>
<feature type="compositionally biased region" description="Polar residues" evidence="1">
    <location>
        <begin position="25"/>
        <end position="37"/>
    </location>
</feature>
<feature type="region of interest" description="Disordered" evidence="1">
    <location>
        <begin position="1"/>
        <end position="37"/>
    </location>
</feature>
<accession>A0ABM1R977</accession>